<evidence type="ECO:0000313" key="2">
    <source>
        <dbReference type="Ensembl" id="ENSSFOP00015017942.1"/>
    </source>
</evidence>
<dbReference type="PANTHER" id="PTHR11567:SF202">
    <property type="entry name" value="LYSOPHOSPHATIDIC ACID PHOSPHATASE TYPE 6"/>
    <property type="match status" value="1"/>
</dbReference>
<dbReference type="GO" id="GO:0052642">
    <property type="term" value="F:lysophosphatidic acid phosphatase activity"/>
    <property type="evidence" value="ECO:0007669"/>
    <property type="project" value="TreeGrafter"/>
</dbReference>
<dbReference type="KEGG" id="sfm:108937862"/>
<proteinExistence type="inferred from homology"/>
<comment type="similarity">
    <text evidence="1">Belongs to the histidine acid phosphatase family.</text>
</comment>
<evidence type="ECO:0000313" key="3">
    <source>
        <dbReference type="Proteomes" id="UP000694397"/>
    </source>
</evidence>
<reference evidence="2 3" key="1">
    <citation type="submission" date="2019-04" db="EMBL/GenBank/DDBJ databases">
        <authorList>
            <consortium name="Wellcome Sanger Institute Data Sharing"/>
        </authorList>
    </citation>
    <scope>NUCLEOTIDE SEQUENCE [LARGE SCALE GENOMIC DNA]</scope>
</reference>
<dbReference type="Proteomes" id="UP000694397">
    <property type="component" value="Chromosome 12"/>
</dbReference>
<name>A0A8C9RMD1_SCLFO</name>
<dbReference type="AlphaFoldDB" id="A0A8C9RMD1"/>
<dbReference type="InterPro" id="IPR000560">
    <property type="entry name" value="His_Pase_clade-2"/>
</dbReference>
<dbReference type="GeneID" id="108937862"/>
<dbReference type="GeneTree" id="ENSGT00940000158408"/>
<gene>
    <name evidence="2" type="primary">ACP6</name>
    <name evidence="2" type="synonym">acp6</name>
</gene>
<dbReference type="RefSeq" id="XP_018613570.1">
    <property type="nucleotide sequence ID" value="XM_018758054.1"/>
</dbReference>
<sequence>MSWPQKKAELVEKRDSGSISKSADYELELQLVQVAFRHGARTPLRSIPAVQEAQWVPDLLKVPDHTRIEHLVMDLQGGPRPPAPIEDNYRSSTLSGGSHPGQLTTLGMQQLYDLGQRLRKSYVVDVPFLMSAFSSAEVYVRSTNIVRTIESARCLVAGLFQQKQEDEVPIFTTDIENEVLYPNYHTCNLLKLLIGQRWAESSQLPDLAADLKSIQSALGIPEGQRVDFILIRDDMVAREAHGLHCPEPLSSWRATVEKRAVQMICHIYGSNNRGHLQLSVGPFLHILLTNIEDKIQGVASSCSRKLFLYCVHDTTLMPCLMALGIFDNRWPPYAADLTLELYQHRSTKEAFIKVSYLGQDQLIPGCSDVYCPLEEFKEALSAFTLTVDHYHSLCSQDDL</sequence>
<dbReference type="SUPFAM" id="SSF53254">
    <property type="entry name" value="Phosphoglycerate mutase-like"/>
    <property type="match status" value="1"/>
</dbReference>
<dbReference type="OrthoDB" id="10257284at2759"/>
<keyword evidence="3" id="KW-1185">Reference proteome</keyword>
<dbReference type="PANTHER" id="PTHR11567">
    <property type="entry name" value="ACID PHOSPHATASE-RELATED"/>
    <property type="match status" value="1"/>
</dbReference>
<dbReference type="CDD" id="cd07061">
    <property type="entry name" value="HP_HAP_like"/>
    <property type="match status" value="1"/>
</dbReference>
<dbReference type="InterPro" id="IPR050645">
    <property type="entry name" value="Histidine_acid_phosphatase"/>
</dbReference>
<accession>A0A8C9RMD1</accession>
<dbReference type="CTD" id="51205"/>
<dbReference type="GO" id="GO:0005739">
    <property type="term" value="C:mitochondrion"/>
    <property type="evidence" value="ECO:0007669"/>
    <property type="project" value="TreeGrafter"/>
</dbReference>
<organism evidence="2 3">
    <name type="scientific">Scleropages formosus</name>
    <name type="common">Asian bonytongue</name>
    <name type="synonym">Osteoglossum formosum</name>
    <dbReference type="NCBI Taxonomy" id="113540"/>
    <lineage>
        <taxon>Eukaryota</taxon>
        <taxon>Metazoa</taxon>
        <taxon>Chordata</taxon>
        <taxon>Craniata</taxon>
        <taxon>Vertebrata</taxon>
        <taxon>Euteleostomi</taxon>
        <taxon>Actinopterygii</taxon>
        <taxon>Neopterygii</taxon>
        <taxon>Teleostei</taxon>
        <taxon>Osteoglossocephala</taxon>
        <taxon>Osteoglossomorpha</taxon>
        <taxon>Osteoglossiformes</taxon>
        <taxon>Osteoglossidae</taxon>
        <taxon>Scleropages</taxon>
    </lineage>
</organism>
<dbReference type="Pfam" id="PF00328">
    <property type="entry name" value="His_Phos_2"/>
    <property type="match status" value="2"/>
</dbReference>
<protein>
    <submittedName>
        <fullName evidence="2">Acid phosphatase 6, lysophosphatidic</fullName>
    </submittedName>
</protein>
<reference evidence="2" key="3">
    <citation type="submission" date="2025-09" db="UniProtKB">
        <authorList>
            <consortium name="Ensembl"/>
        </authorList>
    </citation>
    <scope>IDENTIFICATION</scope>
</reference>
<dbReference type="RefSeq" id="XP_018613579.1">
    <property type="nucleotide sequence ID" value="XM_018758063.2"/>
</dbReference>
<dbReference type="Gene3D" id="3.40.50.1240">
    <property type="entry name" value="Phosphoglycerate mutase-like"/>
    <property type="match status" value="1"/>
</dbReference>
<dbReference type="GO" id="GO:2001311">
    <property type="term" value="P:lysobisphosphatidic acid metabolic process"/>
    <property type="evidence" value="ECO:0007669"/>
    <property type="project" value="TreeGrafter"/>
</dbReference>
<dbReference type="InterPro" id="IPR029033">
    <property type="entry name" value="His_PPase_superfam"/>
</dbReference>
<evidence type="ECO:0000256" key="1">
    <source>
        <dbReference type="ARBA" id="ARBA00005375"/>
    </source>
</evidence>
<dbReference type="Ensembl" id="ENSSFOT00015018148.2">
    <property type="protein sequence ID" value="ENSSFOP00015017942.1"/>
    <property type="gene ID" value="ENSSFOG00015011538.2"/>
</dbReference>
<reference evidence="2" key="2">
    <citation type="submission" date="2025-08" db="UniProtKB">
        <authorList>
            <consortium name="Ensembl"/>
        </authorList>
    </citation>
    <scope>IDENTIFICATION</scope>
</reference>